<comment type="subcellular location">
    <subcellularLocation>
        <location evidence="1">Cytoplasm</location>
        <location evidence="1">Cytoskeleton</location>
    </subcellularLocation>
</comment>
<sequence>MHLLQLGAAGELVLIKDITRDIPPYAVLSHTWGSNDEEVKLQDLNITSQMGSEAKWMQTHGYQKILFCGQQAKHDGIEHFWVDTCCIDKTSSAELTEAINSMFRWYQDAQKCYVFLSDVHSGSQADGSDELAWKSEFQKSRWFRRGWTLQELLAPQSVEFFSAEGQRLGDKKSLVRLVHSITGIPSSALQGHPMCEFDTLERMSWLAKRQTTREEDLAYCMLGIFGVQMPLLYGEGGDRAQVRLRETIAKWSGASRSGLPLPGRQSAVPPDPHFIVPFGRNADFVGRRDLVEQLVGQVHPSANDDACQKTVVEGLGGVGKTQLALEVAYRIRRESPACSVFWVSAVNAATLENGYRDIGSALELSGLEDDKADVKGLVKAALGKCPGSWLLIIDNADDVDLLFGDDGVDLRGCLPPSPHGSVLLTTRFHQVAVELDVPTRNILRVAEMSEDEAIEMLQTALSDKQMRDTASTKSLLALLMCLPLAVKQAMAYMKQTSVSTTRYLENCRRSNKDQIKLLSRDFEDSSRYRDIANPIITTWLISFQHIEMRCPLAARYLKSLCFLAEKDILLSLLPDGADEMEKDEAVGILVGYAFITEREEDKSFDMHRLVRLATRNWLADTRANYFTEMAQQLARIYPWPQHENRSVWVRYMPHVEAILGDETECTDLEAYGDLLSAVGNSYDMLGKYEEAETMHRKTLELKEEVLGPEHPSTLSSMNNLASVLDSQGKYEEAETMHRKELGLCKRVLGPEHPSTLSSMNNLASVLSSQGKYEEAETMHRKTLELQEEVLGPEHPSTLDSMNNLASVLSSQGKYEEAETMHRKELGLCKRVLGPEHPSTLSSMNNLASVLDSQGKYEEAELMHRKTLELKEEVLGPEHPSTLSSMNNLASVLSSQGKYEEAETMYRKTLELREEVLGPEHPNTLASINNLALVLRKRGHYRPAQEFHQKALFLMEKVVGQDHPNTRICRNNLNEAVEQRRKTEQESLQDSQLHSDVEQNPGNTGGEDTAAQQMKTARGMRRLVTKLYTFRKK</sequence>
<feature type="region of interest" description="Disordered" evidence="11">
    <location>
        <begin position="980"/>
        <end position="1017"/>
    </location>
</feature>
<dbReference type="Gene3D" id="3.40.50.300">
    <property type="entry name" value="P-loop containing nucleotide triphosphate hydrolases"/>
    <property type="match status" value="1"/>
</dbReference>
<dbReference type="InterPro" id="IPR010730">
    <property type="entry name" value="HET"/>
</dbReference>
<reference evidence="14" key="1">
    <citation type="submission" date="2021-03" db="EMBL/GenBank/DDBJ databases">
        <title>Revisited historic fungal species revealed as producer of novel bioactive compounds through whole genome sequencing and comparative genomics.</title>
        <authorList>
            <person name="Vignolle G.A."/>
            <person name="Hochenegger N."/>
            <person name="Mach R.L."/>
            <person name="Mach-Aigner A.R."/>
            <person name="Javad Rahimi M."/>
            <person name="Salim K.A."/>
            <person name="Chan C.M."/>
            <person name="Lim L.B.L."/>
            <person name="Cai F."/>
            <person name="Druzhinina I.S."/>
            <person name="U'Ren J.M."/>
            <person name="Derntl C."/>
        </authorList>
    </citation>
    <scope>NUCLEOTIDE SEQUENCE</scope>
    <source>
        <strain evidence="14">TUCIM 5799</strain>
    </source>
</reference>
<evidence type="ECO:0000256" key="5">
    <source>
        <dbReference type="ARBA" id="ARBA00022737"/>
    </source>
</evidence>
<evidence type="ECO:0000256" key="10">
    <source>
        <dbReference type="PROSITE-ProRule" id="PRU00339"/>
    </source>
</evidence>
<dbReference type="EMBL" id="JAFIMR010000029">
    <property type="protein sequence ID" value="KAI1861541.1"/>
    <property type="molecule type" value="Genomic_DNA"/>
</dbReference>
<protein>
    <recommendedName>
        <fullName evidence="16">Kinesin light chain 1</fullName>
    </recommendedName>
</protein>
<keyword evidence="9" id="KW-0206">Cytoskeleton</keyword>
<dbReference type="GO" id="GO:0019894">
    <property type="term" value="F:kinesin binding"/>
    <property type="evidence" value="ECO:0007669"/>
    <property type="project" value="TreeGrafter"/>
</dbReference>
<proteinExistence type="inferred from homology"/>
<keyword evidence="15" id="KW-1185">Reference proteome</keyword>
<evidence type="ECO:0000256" key="8">
    <source>
        <dbReference type="ARBA" id="ARBA00023175"/>
    </source>
</evidence>
<dbReference type="SUPFAM" id="SSF48452">
    <property type="entry name" value="TPR-like"/>
    <property type="match status" value="1"/>
</dbReference>
<evidence type="ECO:0000256" key="4">
    <source>
        <dbReference type="ARBA" id="ARBA00022701"/>
    </source>
</evidence>
<feature type="compositionally biased region" description="Polar residues" evidence="11">
    <location>
        <begin position="985"/>
        <end position="1001"/>
    </location>
</feature>
<dbReference type="GO" id="GO:0007018">
    <property type="term" value="P:microtubule-based movement"/>
    <property type="evidence" value="ECO:0007669"/>
    <property type="project" value="TreeGrafter"/>
</dbReference>
<feature type="domain" description="NB-ARC" evidence="12">
    <location>
        <begin position="307"/>
        <end position="463"/>
    </location>
</feature>
<dbReference type="Pfam" id="PF13424">
    <property type="entry name" value="TPR_12"/>
    <property type="match status" value="3"/>
</dbReference>
<keyword evidence="3" id="KW-0963">Cytoplasm</keyword>
<organism evidence="14 15">
    <name type="scientific">Neoarthrinium moseri</name>
    <dbReference type="NCBI Taxonomy" id="1658444"/>
    <lineage>
        <taxon>Eukaryota</taxon>
        <taxon>Fungi</taxon>
        <taxon>Dikarya</taxon>
        <taxon>Ascomycota</taxon>
        <taxon>Pezizomycotina</taxon>
        <taxon>Sordariomycetes</taxon>
        <taxon>Xylariomycetidae</taxon>
        <taxon>Amphisphaeriales</taxon>
        <taxon>Apiosporaceae</taxon>
        <taxon>Neoarthrinium</taxon>
    </lineage>
</organism>
<dbReference type="InterPro" id="IPR011990">
    <property type="entry name" value="TPR-like_helical_dom_sf"/>
</dbReference>
<dbReference type="InterPro" id="IPR002182">
    <property type="entry name" value="NB-ARC"/>
</dbReference>
<dbReference type="GO" id="GO:0043531">
    <property type="term" value="F:ADP binding"/>
    <property type="evidence" value="ECO:0007669"/>
    <property type="project" value="InterPro"/>
</dbReference>
<evidence type="ECO:0008006" key="16">
    <source>
        <dbReference type="Google" id="ProtNLM"/>
    </source>
</evidence>
<keyword evidence="5" id="KW-0677">Repeat</keyword>
<dbReference type="GO" id="GO:0005737">
    <property type="term" value="C:cytoplasm"/>
    <property type="evidence" value="ECO:0007669"/>
    <property type="project" value="TreeGrafter"/>
</dbReference>
<dbReference type="PANTHER" id="PTHR45783:SF3">
    <property type="entry name" value="KINESIN LIGHT CHAIN"/>
    <property type="match status" value="1"/>
</dbReference>
<keyword evidence="7" id="KW-0175">Coiled coil</keyword>
<evidence type="ECO:0000256" key="3">
    <source>
        <dbReference type="ARBA" id="ARBA00022490"/>
    </source>
</evidence>
<dbReference type="InterPro" id="IPR019734">
    <property type="entry name" value="TPR_rpt"/>
</dbReference>
<keyword evidence="6 10" id="KW-0802">TPR repeat</keyword>
<dbReference type="Pfam" id="PF00931">
    <property type="entry name" value="NB-ARC"/>
    <property type="match status" value="1"/>
</dbReference>
<evidence type="ECO:0000313" key="15">
    <source>
        <dbReference type="Proteomes" id="UP000829685"/>
    </source>
</evidence>
<dbReference type="PROSITE" id="PS50005">
    <property type="entry name" value="TPR"/>
    <property type="match status" value="2"/>
</dbReference>
<evidence type="ECO:0000256" key="2">
    <source>
        <dbReference type="ARBA" id="ARBA00009622"/>
    </source>
</evidence>
<feature type="repeat" description="TPR" evidence="10">
    <location>
        <begin position="672"/>
        <end position="705"/>
    </location>
</feature>
<dbReference type="PANTHER" id="PTHR45783">
    <property type="entry name" value="KINESIN LIGHT CHAIN"/>
    <property type="match status" value="1"/>
</dbReference>
<evidence type="ECO:0000313" key="14">
    <source>
        <dbReference type="EMBL" id="KAI1861541.1"/>
    </source>
</evidence>
<dbReference type="AlphaFoldDB" id="A0A9P9WFN5"/>
<dbReference type="Proteomes" id="UP000829685">
    <property type="component" value="Unassembled WGS sequence"/>
</dbReference>
<dbReference type="Gene3D" id="1.25.40.10">
    <property type="entry name" value="Tetratricopeptide repeat domain"/>
    <property type="match status" value="2"/>
</dbReference>
<evidence type="ECO:0000259" key="13">
    <source>
        <dbReference type="Pfam" id="PF06985"/>
    </source>
</evidence>
<comment type="caution">
    <text evidence="14">The sequence shown here is derived from an EMBL/GenBank/DDBJ whole genome shotgun (WGS) entry which is preliminary data.</text>
</comment>
<evidence type="ECO:0000256" key="9">
    <source>
        <dbReference type="ARBA" id="ARBA00023212"/>
    </source>
</evidence>
<evidence type="ECO:0000256" key="11">
    <source>
        <dbReference type="SAM" id="MobiDB-lite"/>
    </source>
</evidence>
<dbReference type="InterPro" id="IPR002151">
    <property type="entry name" value="Kinesin_light"/>
</dbReference>
<accession>A0A9P9WFN5</accession>
<feature type="domain" description="Heterokaryon incompatibility" evidence="13">
    <location>
        <begin position="25"/>
        <end position="123"/>
    </location>
</feature>
<evidence type="ECO:0000256" key="1">
    <source>
        <dbReference type="ARBA" id="ARBA00004245"/>
    </source>
</evidence>
<keyword evidence="8" id="KW-0505">Motor protein</keyword>
<dbReference type="SMART" id="SM00028">
    <property type="entry name" value="TPR"/>
    <property type="match status" value="7"/>
</dbReference>
<evidence type="ECO:0000256" key="6">
    <source>
        <dbReference type="ARBA" id="ARBA00022803"/>
    </source>
</evidence>
<gene>
    <name evidence="14" type="ORF">JX265_009508</name>
</gene>
<evidence type="ECO:0000259" key="12">
    <source>
        <dbReference type="Pfam" id="PF00931"/>
    </source>
</evidence>
<comment type="similarity">
    <text evidence="2">Belongs to the kinesin light chain family.</text>
</comment>
<dbReference type="Pfam" id="PF13374">
    <property type="entry name" value="TPR_10"/>
    <property type="match status" value="1"/>
</dbReference>
<keyword evidence="4" id="KW-0493">Microtubule</keyword>
<dbReference type="GO" id="GO:0005874">
    <property type="term" value="C:microtubule"/>
    <property type="evidence" value="ECO:0007669"/>
    <property type="project" value="UniProtKB-KW"/>
</dbReference>
<dbReference type="PRINTS" id="PR00381">
    <property type="entry name" value="KINESINLIGHT"/>
</dbReference>
<dbReference type="SUPFAM" id="SSF52540">
    <property type="entry name" value="P-loop containing nucleoside triphosphate hydrolases"/>
    <property type="match status" value="1"/>
</dbReference>
<name>A0A9P9WFN5_9PEZI</name>
<dbReference type="InterPro" id="IPR027417">
    <property type="entry name" value="P-loop_NTPase"/>
</dbReference>
<dbReference type="Pfam" id="PF06985">
    <property type="entry name" value="HET"/>
    <property type="match status" value="1"/>
</dbReference>
<dbReference type="GO" id="GO:0005871">
    <property type="term" value="C:kinesin complex"/>
    <property type="evidence" value="ECO:0007669"/>
    <property type="project" value="InterPro"/>
</dbReference>
<evidence type="ECO:0000256" key="7">
    <source>
        <dbReference type="ARBA" id="ARBA00023054"/>
    </source>
</evidence>
<feature type="repeat" description="TPR" evidence="10">
    <location>
        <begin position="882"/>
        <end position="915"/>
    </location>
</feature>